<gene>
    <name evidence="2" type="ORF">DES53_111135</name>
</gene>
<evidence type="ECO:0000313" key="3">
    <source>
        <dbReference type="Proteomes" id="UP000253426"/>
    </source>
</evidence>
<evidence type="ECO:0000256" key="1">
    <source>
        <dbReference type="SAM" id="Phobius"/>
    </source>
</evidence>
<feature type="transmembrane region" description="Helical" evidence="1">
    <location>
        <begin position="121"/>
        <end position="143"/>
    </location>
</feature>
<feature type="transmembrane region" description="Helical" evidence="1">
    <location>
        <begin position="79"/>
        <end position="101"/>
    </location>
</feature>
<name>A0A366HAA4_9BACT</name>
<dbReference type="Proteomes" id="UP000253426">
    <property type="component" value="Unassembled WGS sequence"/>
</dbReference>
<protein>
    <submittedName>
        <fullName evidence="2">Uncharacterized protein</fullName>
    </submittedName>
</protein>
<proteinExistence type="predicted"/>
<dbReference type="AlphaFoldDB" id="A0A366HAA4"/>
<keyword evidence="1" id="KW-1133">Transmembrane helix</keyword>
<keyword evidence="1" id="KW-0472">Membrane</keyword>
<comment type="caution">
    <text evidence="2">The sequence shown here is derived from an EMBL/GenBank/DDBJ whole genome shotgun (WGS) entry which is preliminary data.</text>
</comment>
<accession>A0A366HAA4</accession>
<evidence type="ECO:0000313" key="2">
    <source>
        <dbReference type="EMBL" id="RBP38616.1"/>
    </source>
</evidence>
<keyword evidence="3" id="KW-1185">Reference proteome</keyword>
<keyword evidence="1" id="KW-0812">Transmembrane</keyword>
<organism evidence="2 3">
    <name type="scientific">Roseimicrobium gellanilyticum</name>
    <dbReference type="NCBI Taxonomy" id="748857"/>
    <lineage>
        <taxon>Bacteria</taxon>
        <taxon>Pseudomonadati</taxon>
        <taxon>Verrucomicrobiota</taxon>
        <taxon>Verrucomicrobiia</taxon>
        <taxon>Verrucomicrobiales</taxon>
        <taxon>Verrucomicrobiaceae</taxon>
        <taxon>Roseimicrobium</taxon>
    </lineage>
</organism>
<dbReference type="EMBL" id="QNRR01000011">
    <property type="protein sequence ID" value="RBP38616.1"/>
    <property type="molecule type" value="Genomic_DNA"/>
</dbReference>
<sequence length="145" mass="16302">MTTSPDNEPPHEVSNRKEWSLAISRWKLSAIPLAPPRVDRSLPRQGHLARSTTVLHHTLHRFEFWLSPNGLLREWCRRCLLLALFTAVPLLCISPLVAVFLEHLTTWSAALLQICSNLAQIPGRLSAGVLIAVAGGLLLRWLLRH</sequence>
<reference evidence="2 3" key="1">
    <citation type="submission" date="2018-06" db="EMBL/GenBank/DDBJ databases">
        <title>Genomic Encyclopedia of Type Strains, Phase IV (KMG-IV): sequencing the most valuable type-strain genomes for metagenomic binning, comparative biology and taxonomic classification.</title>
        <authorList>
            <person name="Goeker M."/>
        </authorList>
    </citation>
    <scope>NUCLEOTIDE SEQUENCE [LARGE SCALE GENOMIC DNA]</scope>
    <source>
        <strain evidence="2 3">DSM 25532</strain>
    </source>
</reference>
<dbReference type="RefSeq" id="WP_147263605.1">
    <property type="nucleotide sequence ID" value="NZ_QNRR01000011.1"/>
</dbReference>